<reference evidence="3" key="1">
    <citation type="submission" date="2022-07" db="EMBL/GenBank/DDBJ databases">
        <title>Phylogenomic reconstructions and comparative analyses of Kickxellomycotina fungi.</title>
        <authorList>
            <person name="Reynolds N.K."/>
            <person name="Stajich J.E."/>
            <person name="Barry K."/>
            <person name="Grigoriev I.V."/>
            <person name="Crous P."/>
            <person name="Smith M.E."/>
        </authorList>
    </citation>
    <scope>NUCLEOTIDE SEQUENCE</scope>
    <source>
        <strain evidence="3">NRRL 1565</strain>
    </source>
</reference>
<accession>A0A9W8HZR0</accession>
<keyword evidence="2" id="KW-0472">Membrane</keyword>
<evidence type="ECO:0000313" key="4">
    <source>
        <dbReference type="Proteomes" id="UP001140094"/>
    </source>
</evidence>
<dbReference type="Proteomes" id="UP001140094">
    <property type="component" value="Unassembled WGS sequence"/>
</dbReference>
<evidence type="ECO:0000313" key="3">
    <source>
        <dbReference type="EMBL" id="KAJ2809398.1"/>
    </source>
</evidence>
<evidence type="ECO:0000256" key="2">
    <source>
        <dbReference type="SAM" id="Phobius"/>
    </source>
</evidence>
<feature type="transmembrane region" description="Helical" evidence="2">
    <location>
        <begin position="31"/>
        <end position="54"/>
    </location>
</feature>
<feature type="region of interest" description="Disordered" evidence="1">
    <location>
        <begin position="273"/>
        <end position="342"/>
    </location>
</feature>
<keyword evidence="2" id="KW-0812">Transmembrane</keyword>
<dbReference type="OrthoDB" id="5580919at2759"/>
<dbReference type="AlphaFoldDB" id="A0A9W8HZR0"/>
<comment type="caution">
    <text evidence="3">The sequence shown here is derived from an EMBL/GenBank/DDBJ whole genome shotgun (WGS) entry which is preliminary data.</text>
</comment>
<feature type="region of interest" description="Disordered" evidence="1">
    <location>
        <begin position="242"/>
        <end position="261"/>
    </location>
</feature>
<proteinExistence type="predicted"/>
<protein>
    <submittedName>
        <fullName evidence="3">Uncharacterized protein</fullName>
    </submittedName>
</protein>
<organism evidence="3 4">
    <name type="scientific">Coemansia guatemalensis</name>
    <dbReference type="NCBI Taxonomy" id="2761395"/>
    <lineage>
        <taxon>Eukaryota</taxon>
        <taxon>Fungi</taxon>
        <taxon>Fungi incertae sedis</taxon>
        <taxon>Zoopagomycota</taxon>
        <taxon>Kickxellomycotina</taxon>
        <taxon>Kickxellomycetes</taxon>
        <taxon>Kickxellales</taxon>
        <taxon>Kickxellaceae</taxon>
        <taxon>Coemansia</taxon>
    </lineage>
</organism>
<keyword evidence="4" id="KW-1185">Reference proteome</keyword>
<name>A0A9W8HZR0_9FUNG</name>
<dbReference type="EMBL" id="JANBUO010000003">
    <property type="protein sequence ID" value="KAJ2809398.1"/>
    <property type="molecule type" value="Genomic_DNA"/>
</dbReference>
<keyword evidence="2" id="KW-1133">Transmembrane helix</keyword>
<gene>
    <name evidence="3" type="ORF">H4R20_000123</name>
</gene>
<sequence length="342" mass="37724">MGLAGALIFLKLLSPGNLGNCGQRAFHTAFGFYTFFTITTTSILALSSVVFAGIRRNTGLTFRPRPCPPINLATSQRWLEWYDARITQLNRKAEERINWVLQKYGPSIEDVNVRAVWEQQLRDDVRKKMDRIKERRRLCQDLVDNAKSMGQSTQTSDGTGLKDMACKKYRRHSKLFAGYLKAGEYLFDCIVGWMSTSPACCYEESNVPETAGLVSIDDLLAESDTSPRLSYPTPFIATAATPTRSLTSGLPPPEPSAPQLPEADLLSFASTSQAPMADDLSTPHASELPGSSRHPNSALAYATESLPQVVDPFEPPPYTPIDDAFHTPDSSPDPPSHKEHSI</sequence>
<evidence type="ECO:0000256" key="1">
    <source>
        <dbReference type="SAM" id="MobiDB-lite"/>
    </source>
</evidence>